<organism evidence="2">
    <name type="scientific">uncultured Solirubrobacteraceae bacterium</name>
    <dbReference type="NCBI Taxonomy" id="1162706"/>
    <lineage>
        <taxon>Bacteria</taxon>
        <taxon>Bacillati</taxon>
        <taxon>Actinomycetota</taxon>
        <taxon>Thermoleophilia</taxon>
        <taxon>Solirubrobacterales</taxon>
        <taxon>Solirubrobacteraceae</taxon>
        <taxon>environmental samples</taxon>
    </lineage>
</organism>
<proteinExistence type="predicted"/>
<feature type="non-terminal residue" evidence="2">
    <location>
        <position position="23"/>
    </location>
</feature>
<protein>
    <submittedName>
        <fullName evidence="2">Uncharacterized protein</fullName>
    </submittedName>
</protein>
<sequence>RRCAGSCASPRAPPGRRAAPPRA</sequence>
<accession>A0A6J4RWA2</accession>
<dbReference type="AlphaFoldDB" id="A0A6J4RWA2"/>
<evidence type="ECO:0000256" key="1">
    <source>
        <dbReference type="SAM" id="MobiDB-lite"/>
    </source>
</evidence>
<feature type="region of interest" description="Disordered" evidence="1">
    <location>
        <begin position="1"/>
        <end position="23"/>
    </location>
</feature>
<evidence type="ECO:0000313" key="2">
    <source>
        <dbReference type="EMBL" id="CAA9482807.1"/>
    </source>
</evidence>
<dbReference type="EMBL" id="CADCVS010000148">
    <property type="protein sequence ID" value="CAA9482807.1"/>
    <property type="molecule type" value="Genomic_DNA"/>
</dbReference>
<gene>
    <name evidence="2" type="ORF">AVDCRST_MAG30-903</name>
</gene>
<name>A0A6J4RWA2_9ACTN</name>
<feature type="non-terminal residue" evidence="2">
    <location>
        <position position="1"/>
    </location>
</feature>
<reference evidence="2" key="1">
    <citation type="submission" date="2020-02" db="EMBL/GenBank/DDBJ databases">
        <authorList>
            <person name="Meier V. D."/>
        </authorList>
    </citation>
    <scope>NUCLEOTIDE SEQUENCE</scope>
    <source>
        <strain evidence="2">AVDCRST_MAG30</strain>
    </source>
</reference>